<feature type="non-terminal residue" evidence="19">
    <location>
        <position position="1"/>
    </location>
</feature>
<feature type="compositionally biased region" description="Basic and acidic residues" evidence="14">
    <location>
        <begin position="338"/>
        <end position="361"/>
    </location>
</feature>
<dbReference type="CDD" id="cd18808">
    <property type="entry name" value="SF1_C_Upf1"/>
    <property type="match status" value="1"/>
</dbReference>
<evidence type="ECO:0000256" key="8">
    <source>
        <dbReference type="ARBA" id="ARBA00022806"/>
    </source>
</evidence>
<evidence type="ECO:0000256" key="5">
    <source>
        <dbReference type="ARBA" id="ARBA00022490"/>
    </source>
</evidence>
<protein>
    <recommendedName>
        <fullName evidence="13">RNA helicase Mov10l1</fullName>
        <ecNumber evidence="3">3.6.4.13</ecNumber>
    </recommendedName>
</protein>
<keyword evidence="9" id="KW-0067">ATP-binding</keyword>
<comment type="subcellular location">
    <subcellularLocation>
        <location evidence="1">Cytoplasm</location>
    </subcellularLocation>
</comment>
<keyword evidence="5" id="KW-0963">Cytoplasm</keyword>
<evidence type="ECO:0000256" key="9">
    <source>
        <dbReference type="ARBA" id="ARBA00022840"/>
    </source>
</evidence>
<evidence type="ECO:0000313" key="19">
    <source>
        <dbReference type="RefSeq" id="XP_021568566.1"/>
    </source>
</evidence>
<dbReference type="InterPro" id="IPR049080">
    <property type="entry name" value="MOV-10-like_beta-barrel"/>
</dbReference>
<dbReference type="STRING" id="1868482.ENSTSYP00000012133"/>
<organism evidence="18 19">
    <name type="scientific">Carlito syrichta</name>
    <name type="common">Philippine tarsier</name>
    <name type="synonym">Tarsius syrichta</name>
    <dbReference type="NCBI Taxonomy" id="1868482"/>
    <lineage>
        <taxon>Eukaryota</taxon>
        <taxon>Metazoa</taxon>
        <taxon>Chordata</taxon>
        <taxon>Craniata</taxon>
        <taxon>Vertebrata</taxon>
        <taxon>Euteleostomi</taxon>
        <taxon>Mammalia</taxon>
        <taxon>Eutheria</taxon>
        <taxon>Euarchontoglires</taxon>
        <taxon>Primates</taxon>
        <taxon>Haplorrhini</taxon>
        <taxon>Tarsiiformes</taxon>
        <taxon>Tarsiidae</taxon>
        <taxon>Carlito</taxon>
    </lineage>
</organism>
<dbReference type="Pfam" id="PF21634">
    <property type="entry name" value="MOV-10_beta-barrel"/>
    <property type="match status" value="1"/>
</dbReference>
<dbReference type="EC" id="3.6.4.13" evidence="3"/>
<dbReference type="SUPFAM" id="SSF52540">
    <property type="entry name" value="P-loop containing nucleoside triphosphate hydrolases"/>
    <property type="match status" value="1"/>
</dbReference>
<dbReference type="InterPro" id="IPR041679">
    <property type="entry name" value="DNA2/NAM7-like_C"/>
</dbReference>
<dbReference type="FunFam" id="3.40.50.300:FF:000864">
    <property type="entry name" value="Mov10-like RISC complex RNA helicase 1"/>
    <property type="match status" value="1"/>
</dbReference>
<evidence type="ECO:0000256" key="6">
    <source>
        <dbReference type="ARBA" id="ARBA00022741"/>
    </source>
</evidence>
<evidence type="ECO:0000256" key="10">
    <source>
        <dbReference type="ARBA" id="ARBA00047984"/>
    </source>
</evidence>
<feature type="region of interest" description="Disordered" evidence="14">
    <location>
        <begin position="1345"/>
        <end position="1415"/>
    </location>
</feature>
<evidence type="ECO:0000259" key="16">
    <source>
        <dbReference type="Pfam" id="PF13087"/>
    </source>
</evidence>
<evidence type="ECO:0000313" key="18">
    <source>
        <dbReference type="Proteomes" id="UP000189704"/>
    </source>
</evidence>
<dbReference type="GO" id="GO:0016787">
    <property type="term" value="F:hydrolase activity"/>
    <property type="evidence" value="ECO:0007669"/>
    <property type="project" value="UniProtKB-KW"/>
</dbReference>
<evidence type="ECO:0000259" key="15">
    <source>
        <dbReference type="Pfam" id="PF13086"/>
    </source>
</evidence>
<evidence type="ECO:0000256" key="12">
    <source>
        <dbReference type="ARBA" id="ARBA00066260"/>
    </source>
</evidence>
<feature type="domain" description="DNA2/NAM7 helicase-like C-terminal" evidence="16">
    <location>
        <begin position="919"/>
        <end position="1106"/>
    </location>
</feature>
<reference evidence="19" key="1">
    <citation type="submission" date="2025-08" db="UniProtKB">
        <authorList>
            <consortium name="RefSeq"/>
        </authorList>
    </citation>
    <scope>IDENTIFICATION</scope>
</reference>
<dbReference type="GO" id="GO:0005737">
    <property type="term" value="C:cytoplasm"/>
    <property type="evidence" value="ECO:0007669"/>
    <property type="project" value="UniProtKB-SubCell"/>
</dbReference>
<comment type="function">
    <text evidence="11">ATP-dependent RNA helicase required during spermatogenesis to repress transposable elements and prevent their mobilization, which is essential for germline integrity. Acts via the piRNA metabolic process, which mediates the repression of transposable elements during meiosis by forming complexes composed of piRNAs and Piwi proteins and governs the methylation and subsequent repression of transposons. Involved in the primary piRNA metabolic process. Specifically binds to piRNA precursors and promotes the generation of intermediate piRNA processing fragments that are subsequently loaded to Piwi proteins. Acts via its ATP-dependent RNA helicase activity: displays 5'-3' RNA unwinding activity and probably mediates unwinding and funneling of single-stranded piRNA precursor transcripts to the endonuclease that catalyzes the first cleavage step of piRNA processing to generate piRNA intermediate fragments that are subsequently loaded to Piwi proteins.</text>
</comment>
<dbReference type="Pfam" id="PF13087">
    <property type="entry name" value="AAA_12"/>
    <property type="match status" value="1"/>
</dbReference>
<dbReference type="PANTHER" id="PTHR45418:SF1">
    <property type="entry name" value="CANCER_TESTIS ANTIGEN 55"/>
    <property type="match status" value="1"/>
</dbReference>
<proteinExistence type="inferred from homology"/>
<keyword evidence="7" id="KW-0378">Hydrolase</keyword>
<keyword evidence="18" id="KW-1185">Reference proteome</keyword>
<feature type="domain" description="Helicase MOV-10-like beta-barrel" evidence="17">
    <location>
        <begin position="510"/>
        <end position="583"/>
    </location>
</feature>
<feature type="domain" description="DNA2/NAM7 helicase helicase" evidence="15">
    <location>
        <begin position="702"/>
        <end position="796"/>
    </location>
</feature>
<comment type="similarity">
    <text evidence="2">Belongs to the DNA2/NAM7 helicase family. SDE3 subfamily.</text>
</comment>
<sequence length="1415" mass="156141">DTKLKTVQGVVTRYCSDYGMIDDLIYFSNDAVTGKVLLNVGQEVTAVVEENKVSNGLKAIRVEAISDKWEDDSKNHGRGLLDSSPRMLIGCVTSLMEGAGYISQTTYFSLKSVCEGFRPCKGDWVEAEYWIQPGTWKSEATSVKPLRYKRVDKVSVSSLCGRNGVLADSIFFTLDSLKVPAGYTPQRDDVVSAVVVESNQACYIWRALCMTPVERRGSAPVVETEEESYGAFLLKNKGDVEVTKMTHFGTLKEGGSKMVVIWIENKGNIPQNLVSCKLAGWDKSKQFRFQTLDKGQKEKNLSDENINSLNSYRKCKTHQTSESSLGNTKGASPGNCPCKEEDGDKENARSRKQMAEPEPEGHIPPGGKTFIEVVCDAKNSGRCKELLLLCFSDFLIGRFLEVNVVSSEESLIAVREPFYWKKPKTSQVLAPTKTTVVVTTQKRNSRRQLPSFLPQYPIPDRLRKCVEQKIDILTFQPLLAELLNMSNYKQKFSTLLWLEETHAEAELREYNMSGVTLKRNGNLLVLEVPGLAESRPSLYAGDKLILKTQECNGHVIEYISYVVEIHEEDVTLKLNPEFEQAYNFEPMDVEFAYNRTTSRRCHFALEQVDHLGAKVLFPEEIILQSPQVTGNWKHADDTKNDGQSTSKVNRKSVKDQTKHGSMEKPVGAKDPLGMAAFAAETSVLVDGAQTPTAREEFFNPVLNENQKLAVRRILSGDCRPLPYILFGPPGTGKTVTIIEAVLQVHFALPDSRILVCTPSNSAADLVCLRLHQSKVLRAAAMVRVNATCRSEETIVDAIKPYCRDGEDIWKASRFRIAITTCSSAGLFYQIGVRVGHFTHVFVDEAGQASEPECLIPLGLVSDASGQIILAGDPMQLGPVIKSRLAMAFGLNVSMLERLMARPAYLRDEDAFGACGAYNPLLVTKLLKNYRSHEALLALSSRLFYHGELEVCADPSVVSSLLGWEKLPRKGFPLIFHGVRGSEVREGRSPSWFNPAEAVQVLRYCCLLAQSSSRQVSSSDIGVITPYRKQVEKIKLLLRNVDLMDIKVGSVEEFQGQEYLVIIISTVRSNEDRFKDDRYFLGFLSNSKRFNVAITRPKALLIVLGNPHVLVQDPCFGALLEYSITNGVYTGCNLPPELQPLQRGGDHWLSELLLSTLTSARTGLLLPQDGHCCCHPRNKCSILSQLCAGLQARPPALLSREPWAPVQKPVVSEALPGVLRPALGPVLSGGAAAWDLLQPLASRPTTPRPLGFTPRREVCSVSLGCGFCLGSRSHRGLQKCPVASLHRSVVARIWIHGSWKRGGGALQANGLCVKRGQQVGSPPRELLHLGTKGFSRRSCWVLGAQAESPRPKSAAARAPGQKHLLAWQEPGVTRELTASKRPPAPSRSDGPVEPGRQLSGPMHQPRGSAGGKFPPY</sequence>
<evidence type="ECO:0000256" key="4">
    <source>
        <dbReference type="ARBA" id="ARBA00022473"/>
    </source>
</evidence>
<dbReference type="InterPro" id="IPR041677">
    <property type="entry name" value="DNA2/NAM7_AAA_11"/>
</dbReference>
<dbReference type="InterPro" id="IPR027417">
    <property type="entry name" value="P-loop_NTPase"/>
</dbReference>
<dbReference type="Pfam" id="PF13086">
    <property type="entry name" value="AAA_11"/>
    <property type="match status" value="2"/>
</dbReference>
<comment type="catalytic activity">
    <reaction evidence="10">
        <text>ATP + H2O = ADP + phosphate + H(+)</text>
        <dbReference type="Rhea" id="RHEA:13065"/>
        <dbReference type="ChEBI" id="CHEBI:15377"/>
        <dbReference type="ChEBI" id="CHEBI:15378"/>
        <dbReference type="ChEBI" id="CHEBI:30616"/>
        <dbReference type="ChEBI" id="CHEBI:43474"/>
        <dbReference type="ChEBI" id="CHEBI:456216"/>
        <dbReference type="EC" id="3.6.4.13"/>
    </reaction>
</comment>
<evidence type="ECO:0000256" key="7">
    <source>
        <dbReference type="ARBA" id="ARBA00022801"/>
    </source>
</evidence>
<feature type="region of interest" description="Disordered" evidence="14">
    <location>
        <begin position="628"/>
        <end position="667"/>
    </location>
</feature>
<feature type="compositionally biased region" description="Basic and acidic residues" evidence="14">
    <location>
        <begin position="652"/>
        <end position="662"/>
    </location>
</feature>
<dbReference type="InterPro" id="IPR047187">
    <property type="entry name" value="SF1_C_Upf1"/>
</dbReference>
<evidence type="ECO:0000256" key="3">
    <source>
        <dbReference type="ARBA" id="ARBA00012552"/>
    </source>
</evidence>
<dbReference type="OrthoDB" id="6513042at2759"/>
<dbReference type="GO" id="GO:0003724">
    <property type="term" value="F:RNA helicase activity"/>
    <property type="evidence" value="ECO:0007669"/>
    <property type="project" value="UniProtKB-EC"/>
</dbReference>
<feature type="region of interest" description="Disordered" evidence="14">
    <location>
        <begin position="320"/>
        <end position="363"/>
    </location>
</feature>
<dbReference type="GeneID" id="103261443"/>
<evidence type="ECO:0000259" key="17">
    <source>
        <dbReference type="Pfam" id="PF21634"/>
    </source>
</evidence>
<evidence type="ECO:0000256" key="14">
    <source>
        <dbReference type="SAM" id="MobiDB-lite"/>
    </source>
</evidence>
<dbReference type="RefSeq" id="XP_021568566.1">
    <property type="nucleotide sequence ID" value="XM_021712891.1"/>
</dbReference>
<dbReference type="GO" id="GO:0007283">
    <property type="term" value="P:spermatogenesis"/>
    <property type="evidence" value="ECO:0007669"/>
    <property type="project" value="UniProtKB-ARBA"/>
</dbReference>
<keyword evidence="6" id="KW-0547">Nucleotide-binding</keyword>
<name>A0A3Q0DZA9_CARSF</name>
<comment type="subunit">
    <text evidence="12">Interacts with PIWIL1. Interacts with PIWIL2. Interacts with PIWIL4. Interacts with HSPA2. Interacts with PLD6.</text>
</comment>
<dbReference type="Gene3D" id="3.40.50.300">
    <property type="entry name" value="P-loop containing nucleotide triphosphate hydrolases"/>
    <property type="match status" value="2"/>
</dbReference>
<dbReference type="CTD" id="54456"/>
<feature type="domain" description="DNA2/NAM7 helicase helicase" evidence="15">
    <location>
        <begin position="813"/>
        <end position="883"/>
    </location>
</feature>
<dbReference type="PANTHER" id="PTHR45418">
    <property type="entry name" value="CANCER/TESTIS ANTIGEN 55"/>
    <property type="match status" value="1"/>
</dbReference>
<feature type="compositionally biased region" description="Polar residues" evidence="14">
    <location>
        <begin position="320"/>
        <end position="330"/>
    </location>
</feature>
<gene>
    <name evidence="19" type="primary">MOV10L1</name>
</gene>
<evidence type="ECO:0000256" key="11">
    <source>
        <dbReference type="ARBA" id="ARBA00054623"/>
    </source>
</evidence>
<evidence type="ECO:0000256" key="1">
    <source>
        <dbReference type="ARBA" id="ARBA00004496"/>
    </source>
</evidence>
<accession>A0A3Q0DZA9</accession>
<evidence type="ECO:0000256" key="2">
    <source>
        <dbReference type="ARBA" id="ARBA00005601"/>
    </source>
</evidence>
<evidence type="ECO:0000256" key="13">
    <source>
        <dbReference type="ARBA" id="ARBA00074621"/>
    </source>
</evidence>
<dbReference type="CDD" id="cd18078">
    <property type="entry name" value="DEXXQc_Mov10L1"/>
    <property type="match status" value="1"/>
</dbReference>
<dbReference type="FunFam" id="3.40.50.300:FF:000999">
    <property type="entry name" value="Mov10 like RISC complex RNA helicase 1"/>
    <property type="match status" value="1"/>
</dbReference>
<feature type="compositionally biased region" description="Low complexity" evidence="14">
    <location>
        <begin position="1345"/>
        <end position="1358"/>
    </location>
</feature>
<dbReference type="KEGG" id="csyr:103261443"/>
<keyword evidence="8 19" id="KW-0347">Helicase</keyword>
<dbReference type="Proteomes" id="UP000189704">
    <property type="component" value="Unplaced"/>
</dbReference>
<keyword evidence="4" id="KW-0217">Developmental protein</keyword>
<dbReference type="GO" id="GO:0005524">
    <property type="term" value="F:ATP binding"/>
    <property type="evidence" value="ECO:0007669"/>
    <property type="project" value="UniProtKB-KW"/>
</dbReference>